<evidence type="ECO:0000313" key="2">
    <source>
        <dbReference type="Proteomes" id="UP001597183"/>
    </source>
</evidence>
<proteinExistence type="predicted"/>
<protein>
    <submittedName>
        <fullName evidence="1">Uncharacterized protein</fullName>
    </submittedName>
</protein>
<dbReference type="Proteomes" id="UP001597183">
    <property type="component" value="Unassembled WGS sequence"/>
</dbReference>
<accession>A0ABW4A0L6</accession>
<keyword evidence="2" id="KW-1185">Reference proteome</keyword>
<evidence type="ECO:0000313" key="1">
    <source>
        <dbReference type="EMBL" id="MFD1364246.1"/>
    </source>
</evidence>
<dbReference type="RefSeq" id="WP_317793838.1">
    <property type="nucleotide sequence ID" value="NZ_AP028461.1"/>
</dbReference>
<organism evidence="1 2">
    <name type="scientific">Actinoplanes sichuanensis</name>
    <dbReference type="NCBI Taxonomy" id="512349"/>
    <lineage>
        <taxon>Bacteria</taxon>
        <taxon>Bacillati</taxon>
        <taxon>Actinomycetota</taxon>
        <taxon>Actinomycetes</taxon>
        <taxon>Micromonosporales</taxon>
        <taxon>Micromonosporaceae</taxon>
        <taxon>Actinoplanes</taxon>
    </lineage>
</organism>
<comment type="caution">
    <text evidence="1">The sequence shown here is derived from an EMBL/GenBank/DDBJ whole genome shotgun (WGS) entry which is preliminary data.</text>
</comment>
<dbReference type="EMBL" id="JBHTMK010000004">
    <property type="protein sequence ID" value="MFD1364246.1"/>
    <property type="molecule type" value="Genomic_DNA"/>
</dbReference>
<gene>
    <name evidence="1" type="ORF">ACFQ5G_02690</name>
</gene>
<reference evidence="2" key="1">
    <citation type="journal article" date="2019" name="Int. J. Syst. Evol. Microbiol.">
        <title>The Global Catalogue of Microorganisms (GCM) 10K type strain sequencing project: providing services to taxonomists for standard genome sequencing and annotation.</title>
        <authorList>
            <consortium name="The Broad Institute Genomics Platform"/>
            <consortium name="The Broad Institute Genome Sequencing Center for Infectious Disease"/>
            <person name="Wu L."/>
            <person name="Ma J."/>
        </authorList>
    </citation>
    <scope>NUCLEOTIDE SEQUENCE [LARGE SCALE GENOMIC DNA]</scope>
    <source>
        <strain evidence="2">CCM 7526</strain>
    </source>
</reference>
<sequence length="198" mass="21567">MSTNKLDARIENLRAQIDSAMSSGGTKDFDFPIGTPTVPDFTTVVYPLLDAYRHAVQVNPAKAFAPKPVPAKSLENPAVLGDKDFWSDLWGIVQQVAPIIIGALTKDFNPSVKSLKQVVAELPPNLRDDPEFRAYATELLLYTAQHTMGALSGAKNYTDPKNVPAPPQPPAGKDFWSDAWNFVRDAIPVVAPIILSLL</sequence>
<name>A0ABW4A0L6_9ACTN</name>